<evidence type="ECO:0000256" key="8">
    <source>
        <dbReference type="PROSITE-ProRule" id="PRU00433"/>
    </source>
</evidence>
<evidence type="ECO:0000313" key="11">
    <source>
        <dbReference type="EMBL" id="MCR0984539.1"/>
    </source>
</evidence>
<dbReference type="SUPFAM" id="SSF56003">
    <property type="entry name" value="Molybdenum cofactor-binding domain"/>
    <property type="match status" value="2"/>
</dbReference>
<dbReference type="InterPro" id="IPR008168">
    <property type="entry name" value="Cyt_C_IC"/>
</dbReference>
<dbReference type="Pfam" id="PF00034">
    <property type="entry name" value="Cytochrom_C"/>
    <property type="match status" value="1"/>
</dbReference>
<dbReference type="InterPro" id="IPR037165">
    <property type="entry name" value="AldOxase/xan_DH_Mopterin-bd_sf"/>
</dbReference>
<dbReference type="InterPro" id="IPR052516">
    <property type="entry name" value="N-heterocyclic_Hydroxylase"/>
</dbReference>
<dbReference type="SMART" id="SM01008">
    <property type="entry name" value="Ald_Xan_dh_C"/>
    <property type="match status" value="1"/>
</dbReference>
<feature type="transmembrane region" description="Helical" evidence="9">
    <location>
        <begin position="749"/>
        <end position="771"/>
    </location>
</feature>
<dbReference type="InterPro" id="IPR046867">
    <property type="entry name" value="AldOxase/xan_DH_MoCoBD2"/>
</dbReference>
<dbReference type="PRINTS" id="PR00605">
    <property type="entry name" value="CYTCHROMECIC"/>
</dbReference>
<dbReference type="SUPFAM" id="SSF46626">
    <property type="entry name" value="Cytochrome c"/>
    <property type="match status" value="3"/>
</dbReference>
<evidence type="ECO:0000256" key="9">
    <source>
        <dbReference type="SAM" id="Phobius"/>
    </source>
</evidence>
<dbReference type="PANTHER" id="PTHR47495">
    <property type="entry name" value="ALDEHYDE DEHYDROGENASE"/>
    <property type="match status" value="1"/>
</dbReference>
<dbReference type="Pfam" id="PF02738">
    <property type="entry name" value="MoCoBD_1"/>
    <property type="match status" value="1"/>
</dbReference>
<dbReference type="Gene3D" id="1.10.760.10">
    <property type="entry name" value="Cytochrome c-like domain"/>
    <property type="match status" value="3"/>
</dbReference>
<dbReference type="InterPro" id="IPR036856">
    <property type="entry name" value="Ald_Oxase/Xan_DH_a/b_sf"/>
</dbReference>
<feature type="domain" description="Cytochrome c" evidence="10">
    <location>
        <begin position="1061"/>
        <end position="1145"/>
    </location>
</feature>
<evidence type="ECO:0000256" key="1">
    <source>
        <dbReference type="ARBA" id="ARBA00001926"/>
    </source>
</evidence>
<keyword evidence="7 8" id="KW-0408">Iron</keyword>
<evidence type="ECO:0000313" key="12">
    <source>
        <dbReference type="Proteomes" id="UP001524642"/>
    </source>
</evidence>
<evidence type="ECO:0000256" key="5">
    <source>
        <dbReference type="ARBA" id="ARBA00022723"/>
    </source>
</evidence>
<reference evidence="11 12" key="1">
    <citation type="submission" date="2022-06" db="EMBL/GenBank/DDBJ databases">
        <title>Roseomonas CN29.</title>
        <authorList>
            <person name="Cheng Y."/>
            <person name="He X."/>
        </authorList>
    </citation>
    <scope>NUCLEOTIDE SEQUENCE [LARGE SCALE GENOMIC DNA]</scope>
    <source>
        <strain evidence="11 12">CN29</strain>
    </source>
</reference>
<evidence type="ECO:0000259" key="10">
    <source>
        <dbReference type="PROSITE" id="PS51007"/>
    </source>
</evidence>
<dbReference type="SUPFAM" id="SSF54665">
    <property type="entry name" value="CO dehydrogenase molybdoprotein N-domain-like"/>
    <property type="match status" value="1"/>
</dbReference>
<evidence type="ECO:0000256" key="2">
    <source>
        <dbReference type="ARBA" id="ARBA00022448"/>
    </source>
</evidence>
<gene>
    <name evidence="11" type="ORF">NRP21_20995</name>
</gene>
<dbReference type="Pfam" id="PF13442">
    <property type="entry name" value="Cytochrome_CBB3"/>
    <property type="match status" value="1"/>
</dbReference>
<dbReference type="InterPro" id="IPR009056">
    <property type="entry name" value="Cyt_c-like_dom"/>
</dbReference>
<dbReference type="Pfam" id="PF20256">
    <property type="entry name" value="MoCoBD_2"/>
    <property type="match status" value="2"/>
</dbReference>
<dbReference type="Proteomes" id="UP001524642">
    <property type="component" value="Unassembled WGS sequence"/>
</dbReference>
<feature type="domain" description="Cytochrome c" evidence="10">
    <location>
        <begin position="788"/>
        <end position="891"/>
    </location>
</feature>
<dbReference type="PANTHER" id="PTHR47495:SF1">
    <property type="entry name" value="BLL3820 PROTEIN"/>
    <property type="match status" value="1"/>
</dbReference>
<dbReference type="PROSITE" id="PS51007">
    <property type="entry name" value="CYTC"/>
    <property type="match status" value="3"/>
</dbReference>
<proteinExistence type="predicted"/>
<keyword evidence="9" id="KW-1133">Transmembrane helix</keyword>
<dbReference type="InterPro" id="IPR036909">
    <property type="entry name" value="Cyt_c-like_dom_sf"/>
</dbReference>
<protein>
    <submittedName>
        <fullName evidence="11">Molybdopterin-dependent oxidoreductase</fullName>
    </submittedName>
</protein>
<keyword evidence="4" id="KW-0679">Respiratory chain</keyword>
<keyword evidence="9" id="KW-0812">Transmembrane</keyword>
<keyword evidence="6" id="KW-0249">Electron transport</keyword>
<keyword evidence="2" id="KW-0813">Transport</keyword>
<dbReference type="InterPro" id="IPR008274">
    <property type="entry name" value="AldOxase/xan_DH_MoCoBD1"/>
</dbReference>
<organism evidence="11 12">
    <name type="scientific">Roseomonas populi</name>
    <dbReference type="NCBI Taxonomy" id="3121582"/>
    <lineage>
        <taxon>Bacteria</taxon>
        <taxon>Pseudomonadati</taxon>
        <taxon>Pseudomonadota</taxon>
        <taxon>Alphaproteobacteria</taxon>
        <taxon>Acetobacterales</taxon>
        <taxon>Roseomonadaceae</taxon>
        <taxon>Roseomonas</taxon>
    </lineage>
</organism>
<evidence type="ECO:0000256" key="6">
    <source>
        <dbReference type="ARBA" id="ARBA00022982"/>
    </source>
</evidence>
<dbReference type="Gene3D" id="3.90.1170.50">
    <property type="entry name" value="Aldehyde oxidase/xanthine dehydrogenase, a/b hammerhead"/>
    <property type="match status" value="1"/>
</dbReference>
<dbReference type="InterPro" id="IPR000674">
    <property type="entry name" value="Ald_Oxase/Xan_DH_a/b"/>
</dbReference>
<name>A0ABT1X8V8_9PROT</name>
<keyword evidence="3 8" id="KW-0349">Heme</keyword>
<keyword evidence="12" id="KW-1185">Reference proteome</keyword>
<comment type="cofactor">
    <cofactor evidence="1">
        <name>heme c</name>
        <dbReference type="ChEBI" id="CHEBI:61717"/>
    </cofactor>
</comment>
<keyword evidence="9" id="KW-0472">Membrane</keyword>
<keyword evidence="5 8" id="KW-0479">Metal-binding</keyword>
<sequence length="1168" mass="123854">MTRARQDLPRQEVLEQEGVLAITRRRAPTPGTEPGANARDEEDVFVAVFDDGSVAAFNGHVDLGTGIRTALAQIVAEELDVPLDAVTMVLGHTARAPDQGPTIASETIQISAVPLRQAAAEARRALLAVAAARLGTEALSVRDGVVLAPDGRELSYAELLRGAREVVPLSGTAPLKAVEDYRIVGKPVPRVDIPVKATGGLTFVHDVRVPGMLHGRVVRPPYSGLDVGAFVGSSLLSVDRDSVAHIPGLVDVVAIGDFVGVVAEREEEAARAARDLRVAWKAFSAPAGLEDVERALRENPSTKRVLKDTGEVDAALEGAAKRMPRTYSWPYHMHGSIGPSCAVADLAEGVLRVWSGSQNPHMLRAALARLMALPETRVEITRLEAAGCYGRNCADDVCGDAALLSRAVGRPVRVQLTREQEHLWEPKGAAQLIDVDGGLDGAGGVAAYDFVSRYPSNDAPLLGLLLTGVVKPEPAVLQMGDRTAIPPYDYPSMRIAVEDMPPIVRASWMRGVSSLPSTFAHESWIDECAAEAGVDPVEYRLRYLRDPRAVDLVKAVAERAGWEKRTGPRMKAEGDVLRGQGFAYALYVHSAFPGYGAAWAAWVAEVEVNRRTGVVTATRIVTGHDAGLMINPAGVKHQVHGNVIQATSRALKERVPFENGLVAAQEWGGYPILDFREVPEIEVVMMDRPDQPPLGSGESASVPSAAAIANAIFDATGVRFRKVPFTPEVIREGLQPVVQAEAKRKRRRWFAGLGGLAGGLLVAAGAAVGWASAMAPVRPPGADVFSAAQIERGRLLAAVGNCTGCHTVPGGAANAGGLGLETGFGTIYATNITPDVETGIGAYSFAAFERAMRQGIARDGRHLYPAFPYTAYSGMTDEDLLALYAYLMAQAPVRQAAPETRLAFPYNIRPLMAGWNLLFHRPGVMQADPARSAEWNRGNYLVNALGHCGACHTPRNALGAEKRSATFAGAVVEGWEAPALNALSRSPVPWSEAEFFDYLRTGHSANHGVAAGSMAPVVAELQALPDADIRAMAHYLASLNPAPAAVDPVALVAAASVAPRHGLSEGARLFQGACAACHGGGVQEGPEVALALNSNVHSDRPDNLVRTILDGIRPAIPGHGEMPGFRDSLSDRQVAELAGFIRGNFAPGRPGWGDLSGTVARLRNAAGH</sequence>
<evidence type="ECO:0000256" key="3">
    <source>
        <dbReference type="ARBA" id="ARBA00022617"/>
    </source>
</evidence>
<feature type="domain" description="Cytochrome c" evidence="10">
    <location>
        <begin position="933"/>
        <end position="1040"/>
    </location>
</feature>
<comment type="caution">
    <text evidence="11">The sequence shown here is derived from an EMBL/GenBank/DDBJ whole genome shotgun (WGS) entry which is preliminary data.</text>
</comment>
<dbReference type="Gene3D" id="3.30.365.10">
    <property type="entry name" value="Aldehyde oxidase/xanthine dehydrogenase, molybdopterin binding domain"/>
    <property type="match status" value="4"/>
</dbReference>
<evidence type="ECO:0000256" key="4">
    <source>
        <dbReference type="ARBA" id="ARBA00022660"/>
    </source>
</evidence>
<dbReference type="RefSeq" id="WP_257718194.1">
    <property type="nucleotide sequence ID" value="NZ_JANJOU010000022.1"/>
</dbReference>
<dbReference type="EMBL" id="JANJOU010000022">
    <property type="protein sequence ID" value="MCR0984539.1"/>
    <property type="molecule type" value="Genomic_DNA"/>
</dbReference>
<accession>A0ABT1X8V8</accession>
<evidence type="ECO:0000256" key="7">
    <source>
        <dbReference type="ARBA" id="ARBA00023004"/>
    </source>
</evidence>